<keyword evidence="2" id="KW-0732">Signal</keyword>
<accession>A0A545VRW2</accession>
<reference evidence="3 4" key="1">
    <citation type="journal article" date="2019" name="Appl. Microbiol. Biotechnol.">
        <title>Genome sequence of Isaria javanica and comparative genome analysis insights into family S53 peptidase evolution in fungal entomopathogens.</title>
        <authorList>
            <person name="Lin R."/>
            <person name="Zhang X."/>
            <person name="Xin B."/>
            <person name="Zou M."/>
            <person name="Gao Y."/>
            <person name="Qin F."/>
            <person name="Hu Q."/>
            <person name="Xie B."/>
            <person name="Cheng X."/>
        </authorList>
    </citation>
    <scope>NUCLEOTIDE SEQUENCE [LARGE SCALE GENOMIC DNA]</scope>
    <source>
        <strain evidence="3 4">IJ1G</strain>
    </source>
</reference>
<evidence type="ECO:0000256" key="2">
    <source>
        <dbReference type="SAM" id="SignalP"/>
    </source>
</evidence>
<organism evidence="3 4">
    <name type="scientific">Cordyceps javanica</name>
    <dbReference type="NCBI Taxonomy" id="43265"/>
    <lineage>
        <taxon>Eukaryota</taxon>
        <taxon>Fungi</taxon>
        <taxon>Dikarya</taxon>
        <taxon>Ascomycota</taxon>
        <taxon>Pezizomycotina</taxon>
        <taxon>Sordariomycetes</taxon>
        <taxon>Hypocreomycetidae</taxon>
        <taxon>Hypocreales</taxon>
        <taxon>Cordycipitaceae</taxon>
        <taxon>Cordyceps</taxon>
    </lineage>
</organism>
<gene>
    <name evidence="3" type="ORF">IF1G_08801</name>
</gene>
<proteinExistence type="predicted"/>
<feature type="chain" id="PRO_5021850790" evidence="2">
    <location>
        <begin position="21"/>
        <end position="213"/>
    </location>
</feature>
<evidence type="ECO:0000313" key="4">
    <source>
        <dbReference type="Proteomes" id="UP000315783"/>
    </source>
</evidence>
<evidence type="ECO:0000313" key="3">
    <source>
        <dbReference type="EMBL" id="TQV92283.1"/>
    </source>
</evidence>
<evidence type="ECO:0000256" key="1">
    <source>
        <dbReference type="SAM" id="MobiDB-lite"/>
    </source>
</evidence>
<keyword evidence="4" id="KW-1185">Reference proteome</keyword>
<sequence length="213" mass="20179">MQFKTLQVLALVFAAQSADAARRQILPTGSPVGDVAAPATSSSSSSSSTSSATGALPNIPIPTAGDPAVARAKMTVAASSSSAATSSTSASSSSTTTTSSSSSSASSSTTPSSSTTSTTTATTSTSSSASSSTTSSSSASSSSPSSSASSSSTSAAAAKRRAVLPTGHPIGDAVRAATVATGVSRGGVAAPRATGPRTFKFVRKPAAAAPSSS</sequence>
<feature type="region of interest" description="Disordered" evidence="1">
    <location>
        <begin position="28"/>
        <end position="171"/>
    </location>
</feature>
<feature type="compositionally biased region" description="Low complexity" evidence="1">
    <location>
        <begin position="77"/>
        <end position="157"/>
    </location>
</feature>
<feature type="compositionally biased region" description="Low complexity" evidence="1">
    <location>
        <begin position="36"/>
        <end position="53"/>
    </location>
</feature>
<name>A0A545VRW2_9HYPO</name>
<protein>
    <submittedName>
        <fullName evidence="3">Uncharacterized protein</fullName>
    </submittedName>
</protein>
<comment type="caution">
    <text evidence="3">The sequence shown here is derived from an EMBL/GenBank/DDBJ whole genome shotgun (WGS) entry which is preliminary data.</text>
</comment>
<feature type="signal peptide" evidence="2">
    <location>
        <begin position="1"/>
        <end position="20"/>
    </location>
</feature>
<dbReference type="EMBL" id="SPUK01000015">
    <property type="protein sequence ID" value="TQV92283.1"/>
    <property type="molecule type" value="Genomic_DNA"/>
</dbReference>
<dbReference type="Proteomes" id="UP000315783">
    <property type="component" value="Unassembled WGS sequence"/>
</dbReference>
<dbReference type="AlphaFoldDB" id="A0A545VRW2"/>